<dbReference type="HOGENOM" id="CLU_035254_1_0_1"/>
<dbReference type="InterPro" id="IPR045237">
    <property type="entry name" value="COPS7/eIF3m"/>
</dbReference>
<comment type="function">
    <text evidence="5">Component of the eukaryotic translation initiation factor 3 (eIF-3) complex, which is involved in protein synthesis of a specialized repertoire of mRNAs and, together with other initiation factors, stimulates binding of mRNA and methionyl-tRNAi to the 40S ribosome. The eIF-3 complex specifically targets and initiates translation of a subset of mRNAs involved in cell proliferation.</text>
</comment>
<dbReference type="Pfam" id="PF18005">
    <property type="entry name" value="eIF3m_C_helix"/>
    <property type="match status" value="1"/>
</dbReference>
<dbReference type="HAMAP" id="MF_03012">
    <property type="entry name" value="eIF3m"/>
    <property type="match status" value="1"/>
</dbReference>
<comment type="subcellular location">
    <subcellularLocation>
        <location evidence="5">Cytoplasm</location>
    </subcellularLocation>
</comment>
<evidence type="ECO:0000313" key="8">
    <source>
        <dbReference type="EnsemblMetazoa" id="CapteP21963"/>
    </source>
</evidence>
<sequence length="373" mass="42412">MSTPAFIILKEEEQVLELRSYLKSKGGAISEQNAETGLIADLQQVIHATDVIWKEVTSDQEVETVFNSIISLVMIVPPDKNDGLVAALSEQLTASDKHSASRIRLLSNLFHGLEERSVYRYNIYLSMVKLAGSADLLQMMNTKLDDVKKWLNDWEVSPTKQQVLLRALHDAFTASKQTDKATKVMIELLGTYTSETASQAREDAHRCIVTCLADPSTFLLDHLLVLKPVQFLEGELIHTLLTIFVSGKLSQYVQFYASNKEFTDSTGLSHEQNMMKMRMLTFMQMCESRTEIDFAMLQQELQLNADEIEAFIIEVVRTQTVRCKIDEMAEKVTVSSTTHRTFGRPQWQSLRDTMSVWQEQLTQVMGSLQQVMR</sequence>
<dbReference type="SUPFAM" id="SSF46785">
    <property type="entry name" value="Winged helix' DNA-binding domain"/>
    <property type="match status" value="1"/>
</dbReference>
<dbReference type="Pfam" id="PF01399">
    <property type="entry name" value="PCI"/>
    <property type="match status" value="1"/>
</dbReference>
<reference evidence="7 9" key="2">
    <citation type="journal article" date="2013" name="Nature">
        <title>Insights into bilaterian evolution from three spiralian genomes.</title>
        <authorList>
            <person name="Simakov O."/>
            <person name="Marletaz F."/>
            <person name="Cho S.J."/>
            <person name="Edsinger-Gonzales E."/>
            <person name="Havlak P."/>
            <person name="Hellsten U."/>
            <person name="Kuo D.H."/>
            <person name="Larsson T."/>
            <person name="Lv J."/>
            <person name="Arendt D."/>
            <person name="Savage R."/>
            <person name="Osoegawa K."/>
            <person name="de Jong P."/>
            <person name="Grimwood J."/>
            <person name="Chapman J.A."/>
            <person name="Shapiro H."/>
            <person name="Aerts A."/>
            <person name="Otillar R.P."/>
            <person name="Terry A.Y."/>
            <person name="Boore J.L."/>
            <person name="Grigoriev I.V."/>
            <person name="Lindberg D.R."/>
            <person name="Seaver E.C."/>
            <person name="Weisblat D.A."/>
            <person name="Putnam N.H."/>
            <person name="Rokhsar D.S."/>
        </authorList>
    </citation>
    <scope>NUCLEOTIDE SEQUENCE</scope>
    <source>
        <strain evidence="7 9">I ESC-2004</strain>
    </source>
</reference>
<keyword evidence="2 5" id="KW-0963">Cytoplasm</keyword>
<evidence type="ECO:0000256" key="4">
    <source>
        <dbReference type="ARBA" id="ARBA00022917"/>
    </source>
</evidence>
<evidence type="ECO:0000256" key="3">
    <source>
        <dbReference type="ARBA" id="ARBA00022540"/>
    </source>
</evidence>
<organism evidence="7">
    <name type="scientific">Capitella teleta</name>
    <name type="common">Polychaete worm</name>
    <dbReference type="NCBI Taxonomy" id="283909"/>
    <lineage>
        <taxon>Eukaryota</taxon>
        <taxon>Metazoa</taxon>
        <taxon>Spiralia</taxon>
        <taxon>Lophotrochozoa</taxon>
        <taxon>Annelida</taxon>
        <taxon>Polychaeta</taxon>
        <taxon>Sedentaria</taxon>
        <taxon>Scolecida</taxon>
        <taxon>Capitellidae</taxon>
        <taxon>Capitella</taxon>
    </lineage>
</organism>
<comment type="similarity">
    <text evidence="1">Belongs to the CSN7/EIF3M family. CSN7 subfamily.</text>
</comment>
<dbReference type="EMBL" id="AMQN01013088">
    <property type="status" value="NOT_ANNOTATED_CDS"/>
    <property type="molecule type" value="Genomic_DNA"/>
</dbReference>
<dbReference type="PANTHER" id="PTHR15350:SF2">
    <property type="entry name" value="EUKARYOTIC TRANSLATION INITIATION FACTOR 3 SUBUNIT M"/>
    <property type="match status" value="1"/>
</dbReference>
<dbReference type="OrthoDB" id="10267031at2759"/>
<dbReference type="PANTHER" id="PTHR15350">
    <property type="entry name" value="COP9 SIGNALOSOME COMPLEX SUBUNIT 7/DENDRITIC CELL PROTEIN GA17"/>
    <property type="match status" value="1"/>
</dbReference>
<keyword evidence="4 5" id="KW-0648">Protein biosynthesis</keyword>
<dbReference type="GO" id="GO:0003743">
    <property type="term" value="F:translation initiation factor activity"/>
    <property type="evidence" value="ECO:0007669"/>
    <property type="project" value="UniProtKB-UniRule"/>
</dbReference>
<evidence type="ECO:0000259" key="6">
    <source>
        <dbReference type="PROSITE" id="PS50250"/>
    </source>
</evidence>
<dbReference type="EnsemblMetazoa" id="CapteT21963">
    <property type="protein sequence ID" value="CapteP21963"/>
    <property type="gene ID" value="CapteG21963"/>
</dbReference>
<dbReference type="InterPro" id="IPR000717">
    <property type="entry name" value="PCI_dom"/>
</dbReference>
<gene>
    <name evidence="7" type="ORF">CAPTEDRAFT_21963</name>
</gene>
<reference evidence="9" key="1">
    <citation type="submission" date="2012-12" db="EMBL/GenBank/DDBJ databases">
        <authorList>
            <person name="Hellsten U."/>
            <person name="Grimwood J."/>
            <person name="Chapman J.A."/>
            <person name="Shapiro H."/>
            <person name="Aerts A."/>
            <person name="Otillar R.P."/>
            <person name="Terry A.Y."/>
            <person name="Boore J.L."/>
            <person name="Simakov O."/>
            <person name="Marletaz F."/>
            <person name="Cho S.-J."/>
            <person name="Edsinger-Gonzales E."/>
            <person name="Havlak P."/>
            <person name="Kuo D.-H."/>
            <person name="Larsson T."/>
            <person name="Lv J."/>
            <person name="Arendt D."/>
            <person name="Savage R."/>
            <person name="Osoegawa K."/>
            <person name="de Jong P."/>
            <person name="Lindberg D.R."/>
            <person name="Seaver E.C."/>
            <person name="Weisblat D.A."/>
            <person name="Putnam N.H."/>
            <person name="Grigoriev I.V."/>
            <person name="Rokhsar D.S."/>
        </authorList>
    </citation>
    <scope>NUCLEOTIDE SEQUENCE</scope>
    <source>
        <strain evidence="9">I ESC-2004</strain>
    </source>
</reference>
<protein>
    <recommendedName>
        <fullName evidence="5">Eukaryotic translation initiation factor 3 subunit M</fullName>
        <shortName evidence="5">eIF3m</shortName>
    </recommendedName>
</protein>
<accession>R7TGI6</accession>
<comment type="subunit">
    <text evidence="5">Component of the eukaryotic translation initiation factor 3 (eIF-3) complex.</text>
</comment>
<dbReference type="GO" id="GO:0001732">
    <property type="term" value="P:formation of cytoplasmic translation initiation complex"/>
    <property type="evidence" value="ECO:0007669"/>
    <property type="project" value="UniProtKB-UniRule"/>
</dbReference>
<dbReference type="STRING" id="283909.R7TGI6"/>
<evidence type="ECO:0000313" key="9">
    <source>
        <dbReference type="Proteomes" id="UP000014760"/>
    </source>
</evidence>
<dbReference type="GO" id="GO:0016282">
    <property type="term" value="C:eukaryotic 43S preinitiation complex"/>
    <property type="evidence" value="ECO:0007669"/>
    <property type="project" value="UniProtKB-UniRule"/>
</dbReference>
<dbReference type="SMART" id="SM00088">
    <property type="entry name" value="PINT"/>
    <property type="match status" value="1"/>
</dbReference>
<evidence type="ECO:0000256" key="2">
    <source>
        <dbReference type="ARBA" id="ARBA00022490"/>
    </source>
</evidence>
<proteinExistence type="inferred from homology"/>
<keyword evidence="3 5" id="KW-0396">Initiation factor</keyword>
<dbReference type="OMA" id="VCLKALW"/>
<reference evidence="8" key="3">
    <citation type="submission" date="2015-06" db="UniProtKB">
        <authorList>
            <consortium name="EnsemblMetazoa"/>
        </authorList>
    </citation>
    <scope>IDENTIFICATION</scope>
</reference>
<dbReference type="GO" id="GO:0071541">
    <property type="term" value="C:eukaryotic translation initiation factor 3 complex, eIF3m"/>
    <property type="evidence" value="ECO:0007669"/>
    <property type="project" value="UniProtKB-UniRule"/>
</dbReference>
<name>R7TGI6_CAPTE</name>
<evidence type="ECO:0000256" key="5">
    <source>
        <dbReference type="HAMAP-Rule" id="MF_03012"/>
    </source>
</evidence>
<dbReference type="InterPro" id="IPR040750">
    <property type="entry name" value="eIF3m_C_helix"/>
</dbReference>
<dbReference type="AlphaFoldDB" id="R7TGI6"/>
<dbReference type="InterPro" id="IPR036390">
    <property type="entry name" value="WH_DNA-bd_sf"/>
</dbReference>
<evidence type="ECO:0000313" key="7">
    <source>
        <dbReference type="EMBL" id="ELT92903.1"/>
    </source>
</evidence>
<dbReference type="PROSITE" id="PS50250">
    <property type="entry name" value="PCI"/>
    <property type="match status" value="1"/>
</dbReference>
<dbReference type="EMBL" id="KB309954">
    <property type="protein sequence ID" value="ELT92903.1"/>
    <property type="molecule type" value="Genomic_DNA"/>
</dbReference>
<dbReference type="InterPro" id="IPR027528">
    <property type="entry name" value="eIF3m"/>
</dbReference>
<keyword evidence="9" id="KW-1185">Reference proteome</keyword>
<dbReference type="FunCoup" id="R7TGI6">
    <property type="interactions" value="2174"/>
</dbReference>
<evidence type="ECO:0000256" key="1">
    <source>
        <dbReference type="ARBA" id="ARBA00008482"/>
    </source>
</evidence>
<comment type="similarity">
    <text evidence="5">Belongs to the eIF-3 subunit M family.</text>
</comment>
<feature type="domain" description="PCI" evidence="6">
    <location>
        <begin position="177"/>
        <end position="339"/>
    </location>
</feature>
<dbReference type="GO" id="GO:0033290">
    <property type="term" value="C:eukaryotic 48S preinitiation complex"/>
    <property type="evidence" value="ECO:0007669"/>
    <property type="project" value="UniProtKB-UniRule"/>
</dbReference>
<dbReference type="Proteomes" id="UP000014760">
    <property type="component" value="Unassembled WGS sequence"/>
</dbReference>